<keyword evidence="4" id="KW-0547">Nucleotide-binding</keyword>
<dbReference type="FunFam" id="3.40.50.300:FF:000997">
    <property type="entry name" value="Multidrug resistance-associated protein 1"/>
    <property type="match status" value="1"/>
</dbReference>
<keyword evidence="2" id="KW-0813">Transport</keyword>
<dbReference type="GO" id="GO:0005524">
    <property type="term" value="F:ATP binding"/>
    <property type="evidence" value="ECO:0007669"/>
    <property type="project" value="UniProtKB-KW"/>
</dbReference>
<feature type="signal peptide" evidence="9">
    <location>
        <begin position="1"/>
        <end position="17"/>
    </location>
</feature>
<accession>A0A7J7KAH7</accession>
<dbReference type="Proteomes" id="UP000593567">
    <property type="component" value="Unassembled WGS sequence"/>
</dbReference>
<dbReference type="Pfam" id="PF00005">
    <property type="entry name" value="ABC_tran"/>
    <property type="match status" value="1"/>
</dbReference>
<dbReference type="SMART" id="SM00382">
    <property type="entry name" value="AAA"/>
    <property type="match status" value="1"/>
</dbReference>
<dbReference type="PANTHER" id="PTHR24223:SF447">
    <property type="entry name" value="MULTIDRUG RESISTANCE-ASSOCIATED PROTEIN 5"/>
    <property type="match status" value="1"/>
</dbReference>
<evidence type="ECO:0000256" key="5">
    <source>
        <dbReference type="ARBA" id="ARBA00022840"/>
    </source>
</evidence>
<dbReference type="Pfam" id="PF00664">
    <property type="entry name" value="ABC_membrane"/>
    <property type="match status" value="1"/>
</dbReference>
<evidence type="ECO:0000256" key="9">
    <source>
        <dbReference type="SAM" id="SignalP"/>
    </source>
</evidence>
<keyword evidence="7 8" id="KW-0472">Membrane</keyword>
<protein>
    <submittedName>
        <fullName evidence="12">ABCC12</fullName>
    </submittedName>
</protein>
<dbReference type="InterPro" id="IPR003593">
    <property type="entry name" value="AAA+_ATPase"/>
</dbReference>
<dbReference type="CDD" id="cd03250">
    <property type="entry name" value="ABCC_MRP_domain1"/>
    <property type="match status" value="1"/>
</dbReference>
<evidence type="ECO:0000256" key="8">
    <source>
        <dbReference type="SAM" id="Phobius"/>
    </source>
</evidence>
<dbReference type="AlphaFoldDB" id="A0A7J7KAH7"/>
<evidence type="ECO:0000256" key="7">
    <source>
        <dbReference type="ARBA" id="ARBA00023136"/>
    </source>
</evidence>
<dbReference type="Gene3D" id="3.40.50.300">
    <property type="entry name" value="P-loop containing nucleotide triphosphate hydrolases"/>
    <property type="match status" value="1"/>
</dbReference>
<comment type="subcellular location">
    <subcellularLocation>
        <location evidence="1">Membrane</location>
        <topology evidence="1">Multi-pass membrane protein</topology>
    </subcellularLocation>
</comment>
<evidence type="ECO:0000313" key="12">
    <source>
        <dbReference type="EMBL" id="KAF6035175.1"/>
    </source>
</evidence>
<keyword evidence="6 8" id="KW-1133">Transmembrane helix</keyword>
<sequence>MAFLSILTFVFISLLDSAKMSLSAAPFALKAVAEGYHATQRVKDLLVLETQPMEMHSIINSENVVEIREGYLGWQISEAFVNPMTKSGAQKAKANNSPISRFQFSKEINTSSTDMEKQTLWEESCTKPSKTITTLHNINISLKEGSLVGVCGAVGSGKTSLIQAILGMVRIYFSFFLFKYFQMTKEKGEIAINKEKRIAYVAQQAWIMNATVRENILFGKKFNKELYHQVVSACALLSDFDQLPAGDQTEIGERGINLSGGQKQRISMARAVYSDSDIILLDDPLSAVDAMVGQHIFQHCLKGLLVNKTVLFVSHQLQFLVGCDHIIVMKDGRITEEGTHEELMEEEEGEYSHLIHTFYNSESNKNRTVNEGKESLKSEKSQHSTYLYEVCLASSSEKPVTITCFGLDQITGKASSLNLQVIKKLFPNLDPNLFQRHSDEEDILIGADLCYLHPRQIVATAGSNLKVLKGSLGMCLHGTHSRLRLCREHKSHFTQITMCSQVVEKSSKAFGLQHLEFSKPHTYLTGTKIKSQFSSDSGPQKKLSNKNVQTGKAEELIHKTKTEEERINMTTVYRYLKAGGGIGVSLLVLVCILLAVGSQAFLGYWLSVWTNSGSGVSYNSNHSMFVNETTSTNIEFTENILENPRIGFYQSVYGCAVLFVIIFTYVNSFTYMKFCLKASTTLHDQMCEKLMSSPMRFFDVTPSGQILNRFSKDIDEGLFLAAIVYKLLAKYGEAGF</sequence>
<dbReference type="OrthoDB" id="6500128at2759"/>
<dbReference type="EMBL" id="VXIV02000921">
    <property type="protein sequence ID" value="KAF6035175.1"/>
    <property type="molecule type" value="Genomic_DNA"/>
</dbReference>
<keyword evidence="3 8" id="KW-0812">Transmembrane</keyword>
<evidence type="ECO:0000256" key="1">
    <source>
        <dbReference type="ARBA" id="ARBA00004141"/>
    </source>
</evidence>
<dbReference type="GO" id="GO:0016020">
    <property type="term" value="C:membrane"/>
    <property type="evidence" value="ECO:0007669"/>
    <property type="project" value="UniProtKB-SubCell"/>
</dbReference>
<organism evidence="12 13">
    <name type="scientific">Bugula neritina</name>
    <name type="common">Brown bryozoan</name>
    <name type="synonym">Sertularia neritina</name>
    <dbReference type="NCBI Taxonomy" id="10212"/>
    <lineage>
        <taxon>Eukaryota</taxon>
        <taxon>Metazoa</taxon>
        <taxon>Spiralia</taxon>
        <taxon>Lophotrochozoa</taxon>
        <taxon>Bryozoa</taxon>
        <taxon>Gymnolaemata</taxon>
        <taxon>Cheilostomatida</taxon>
        <taxon>Flustrina</taxon>
        <taxon>Buguloidea</taxon>
        <taxon>Bugulidae</taxon>
        <taxon>Bugula</taxon>
    </lineage>
</organism>
<feature type="domain" description="ABC transporter" evidence="10">
    <location>
        <begin position="120"/>
        <end position="356"/>
    </location>
</feature>
<evidence type="ECO:0000256" key="2">
    <source>
        <dbReference type="ARBA" id="ARBA00022448"/>
    </source>
</evidence>
<dbReference type="SUPFAM" id="SSF52540">
    <property type="entry name" value="P-loop containing nucleoside triphosphate hydrolases"/>
    <property type="match status" value="1"/>
</dbReference>
<dbReference type="GO" id="GO:0016887">
    <property type="term" value="F:ATP hydrolysis activity"/>
    <property type="evidence" value="ECO:0007669"/>
    <property type="project" value="InterPro"/>
</dbReference>
<keyword evidence="13" id="KW-1185">Reference proteome</keyword>
<dbReference type="PROSITE" id="PS50929">
    <property type="entry name" value="ABC_TM1F"/>
    <property type="match status" value="1"/>
</dbReference>
<dbReference type="InterPro" id="IPR011527">
    <property type="entry name" value="ABC1_TM_dom"/>
</dbReference>
<evidence type="ECO:0000256" key="6">
    <source>
        <dbReference type="ARBA" id="ARBA00022989"/>
    </source>
</evidence>
<feature type="transmembrane region" description="Helical" evidence="8">
    <location>
        <begin position="161"/>
        <end position="181"/>
    </location>
</feature>
<reference evidence="12" key="1">
    <citation type="submission" date="2020-06" db="EMBL/GenBank/DDBJ databases">
        <title>Draft genome of Bugula neritina, a colonial animal packing powerful symbionts and potential medicines.</title>
        <authorList>
            <person name="Rayko M."/>
        </authorList>
    </citation>
    <scope>NUCLEOTIDE SEQUENCE [LARGE SCALE GENOMIC DNA]</scope>
    <source>
        <strain evidence="12">Kwan_BN1</strain>
    </source>
</reference>
<comment type="caution">
    <text evidence="12">The sequence shown here is derived from an EMBL/GenBank/DDBJ whole genome shotgun (WGS) entry which is preliminary data.</text>
</comment>
<feature type="transmembrane region" description="Helical" evidence="8">
    <location>
        <begin position="646"/>
        <end position="666"/>
    </location>
</feature>
<feature type="transmembrane region" description="Helical" evidence="8">
    <location>
        <begin position="584"/>
        <end position="606"/>
    </location>
</feature>
<dbReference type="InterPro" id="IPR003439">
    <property type="entry name" value="ABC_transporter-like_ATP-bd"/>
</dbReference>
<dbReference type="PROSITE" id="PS50893">
    <property type="entry name" value="ABC_TRANSPORTER_2"/>
    <property type="match status" value="1"/>
</dbReference>
<evidence type="ECO:0000259" key="10">
    <source>
        <dbReference type="PROSITE" id="PS50893"/>
    </source>
</evidence>
<evidence type="ECO:0000259" key="11">
    <source>
        <dbReference type="PROSITE" id="PS50929"/>
    </source>
</evidence>
<dbReference type="GO" id="GO:0140359">
    <property type="term" value="F:ABC-type transporter activity"/>
    <property type="evidence" value="ECO:0007669"/>
    <property type="project" value="InterPro"/>
</dbReference>
<feature type="domain" description="ABC transmembrane type-1" evidence="11">
    <location>
        <begin position="586"/>
        <end position="715"/>
    </location>
</feature>
<keyword evidence="9" id="KW-0732">Signal</keyword>
<dbReference type="InterPro" id="IPR017871">
    <property type="entry name" value="ABC_transporter-like_CS"/>
</dbReference>
<proteinExistence type="predicted"/>
<name>A0A7J7KAH7_BUGNE</name>
<dbReference type="InterPro" id="IPR027417">
    <property type="entry name" value="P-loop_NTPase"/>
</dbReference>
<evidence type="ECO:0000256" key="3">
    <source>
        <dbReference type="ARBA" id="ARBA00022692"/>
    </source>
</evidence>
<dbReference type="SUPFAM" id="SSF90123">
    <property type="entry name" value="ABC transporter transmembrane region"/>
    <property type="match status" value="1"/>
</dbReference>
<evidence type="ECO:0000313" key="13">
    <source>
        <dbReference type="Proteomes" id="UP000593567"/>
    </source>
</evidence>
<keyword evidence="5" id="KW-0067">ATP-binding</keyword>
<feature type="chain" id="PRO_5029699733" evidence="9">
    <location>
        <begin position="18"/>
        <end position="736"/>
    </location>
</feature>
<gene>
    <name evidence="12" type="ORF">EB796_006516</name>
</gene>
<dbReference type="Gene3D" id="1.20.1560.10">
    <property type="entry name" value="ABC transporter type 1, transmembrane domain"/>
    <property type="match status" value="1"/>
</dbReference>
<dbReference type="InterPro" id="IPR036640">
    <property type="entry name" value="ABC1_TM_sf"/>
</dbReference>
<dbReference type="PANTHER" id="PTHR24223">
    <property type="entry name" value="ATP-BINDING CASSETTE SUB-FAMILY C"/>
    <property type="match status" value="1"/>
</dbReference>
<dbReference type="InterPro" id="IPR050173">
    <property type="entry name" value="ABC_transporter_C-like"/>
</dbReference>
<evidence type="ECO:0000256" key="4">
    <source>
        <dbReference type="ARBA" id="ARBA00022741"/>
    </source>
</evidence>
<dbReference type="PROSITE" id="PS00211">
    <property type="entry name" value="ABC_TRANSPORTER_1"/>
    <property type="match status" value="1"/>
</dbReference>